<sequence>MAYPASHAQFTQTELNPSETQRYNTETRAELRRRARDEDRQNQRLHFAPTKRQLLGSWSVVGLILNRTIGSGIFTQPVNVLQYTGSSGGAILVWIYACVIVLCITACWLELGLNVPFYNILYNGVRKRLSTPRSGGDKNYLEYIYRVPDLFMACFFGIPFLIFGNMAGNAIQFGVLMMIVIDPNCQDDQCRDRGKVVGWAIFVLTVCSLINVVTREFSIRLNNLFALLKVSYIVITTFLGIIYGSVHGDGCRQITMENKGSGGGFGDVMMAVFFAMYPLGGYEQPFYVLAEVAQPRRNFAKAATWTMVGLMTLYPLVNVSYLCMAPYNGNESLPDNMAIAMFARLSGTPVSDLNNPKNTGPVRGAAAILAFFIFGNTLAQTFTGSRVKQEIAKEGILPWSHQLSADSMTLIARLTTPQDRRFSPDHIDDHPEQTPLMATLLHWALTVLLVAVVGGALPPTQAYKMLSYVKAYTIIGVMGLLTCGGLLYLKVDSALGSKSRRKWSEKATWKTGFGPLPALFATLSLAILLFGSFAPSHSYGSGDPIQSWIMPTVSWAVCLLGVAWWLGLQLIGQVKHAKLVRERIPFIEIDATGQPVQRAEQAMWNWVPWKILKGGFSNTLV</sequence>
<evidence type="ECO:0000256" key="4">
    <source>
        <dbReference type="ARBA" id="ARBA00023136"/>
    </source>
</evidence>
<protein>
    <submittedName>
        <fullName evidence="6">Amino acid transporter</fullName>
    </submittedName>
</protein>
<dbReference type="PANTHER" id="PTHR11785">
    <property type="entry name" value="AMINO ACID TRANSPORTER"/>
    <property type="match status" value="1"/>
</dbReference>
<feature type="transmembrane region" description="Helical" evidence="5">
    <location>
        <begin position="362"/>
        <end position="379"/>
    </location>
</feature>
<feature type="transmembrane region" description="Helical" evidence="5">
    <location>
        <begin position="94"/>
        <end position="122"/>
    </location>
</feature>
<feature type="transmembrane region" description="Helical" evidence="5">
    <location>
        <begin position="54"/>
        <end position="74"/>
    </location>
</feature>
<evidence type="ECO:0000256" key="2">
    <source>
        <dbReference type="ARBA" id="ARBA00022692"/>
    </source>
</evidence>
<dbReference type="PANTHER" id="PTHR11785:SF382">
    <property type="entry name" value="LOW-AFFINITY METHIONINE PERMEASE"/>
    <property type="match status" value="1"/>
</dbReference>
<name>A0AA38RVL8_9PEZI</name>
<gene>
    <name evidence="6" type="ORF">NKR19_g5847</name>
</gene>
<feature type="transmembrane region" description="Helical" evidence="5">
    <location>
        <begin position="440"/>
        <end position="459"/>
    </location>
</feature>
<dbReference type="Proteomes" id="UP001174691">
    <property type="component" value="Unassembled WGS sequence"/>
</dbReference>
<feature type="transmembrane region" description="Helical" evidence="5">
    <location>
        <begin position="143"/>
        <end position="163"/>
    </location>
</feature>
<keyword evidence="7" id="KW-1185">Reference proteome</keyword>
<keyword evidence="3 5" id="KW-1133">Transmembrane helix</keyword>
<feature type="transmembrane region" description="Helical" evidence="5">
    <location>
        <begin position="226"/>
        <end position="244"/>
    </location>
</feature>
<feature type="transmembrane region" description="Helical" evidence="5">
    <location>
        <begin position="196"/>
        <end position="214"/>
    </location>
</feature>
<dbReference type="InterPro" id="IPR050598">
    <property type="entry name" value="AminoAcid_Transporter"/>
</dbReference>
<keyword evidence="2 5" id="KW-0812">Transmembrane</keyword>
<dbReference type="Gene3D" id="1.20.1740.10">
    <property type="entry name" value="Amino acid/polyamine transporter I"/>
    <property type="match status" value="1"/>
</dbReference>
<feature type="transmembrane region" description="Helical" evidence="5">
    <location>
        <begin position="264"/>
        <end position="282"/>
    </location>
</feature>
<feature type="transmembrane region" description="Helical" evidence="5">
    <location>
        <begin position="303"/>
        <end position="327"/>
    </location>
</feature>
<feature type="transmembrane region" description="Helical" evidence="5">
    <location>
        <begin position="512"/>
        <end position="533"/>
    </location>
</feature>
<evidence type="ECO:0000313" key="7">
    <source>
        <dbReference type="Proteomes" id="UP001174691"/>
    </source>
</evidence>
<keyword evidence="4 5" id="KW-0472">Membrane</keyword>
<feature type="transmembrane region" description="Helical" evidence="5">
    <location>
        <begin position="471"/>
        <end position="491"/>
    </location>
</feature>
<evidence type="ECO:0000256" key="1">
    <source>
        <dbReference type="ARBA" id="ARBA00004141"/>
    </source>
</evidence>
<dbReference type="GO" id="GO:0015179">
    <property type="term" value="F:L-amino acid transmembrane transporter activity"/>
    <property type="evidence" value="ECO:0007669"/>
    <property type="project" value="TreeGrafter"/>
</dbReference>
<organism evidence="6 7">
    <name type="scientific">Coniochaeta hoffmannii</name>
    <dbReference type="NCBI Taxonomy" id="91930"/>
    <lineage>
        <taxon>Eukaryota</taxon>
        <taxon>Fungi</taxon>
        <taxon>Dikarya</taxon>
        <taxon>Ascomycota</taxon>
        <taxon>Pezizomycotina</taxon>
        <taxon>Sordariomycetes</taxon>
        <taxon>Sordariomycetidae</taxon>
        <taxon>Coniochaetales</taxon>
        <taxon>Coniochaetaceae</taxon>
        <taxon>Coniochaeta</taxon>
    </lineage>
</organism>
<dbReference type="InterPro" id="IPR002293">
    <property type="entry name" value="AA/rel_permease1"/>
</dbReference>
<evidence type="ECO:0000256" key="5">
    <source>
        <dbReference type="SAM" id="Phobius"/>
    </source>
</evidence>
<dbReference type="AlphaFoldDB" id="A0AA38RVL8"/>
<dbReference type="PIRSF" id="PIRSF006060">
    <property type="entry name" value="AA_transporter"/>
    <property type="match status" value="1"/>
</dbReference>
<comment type="caution">
    <text evidence="6">The sequence shown here is derived from an EMBL/GenBank/DDBJ whole genome shotgun (WGS) entry which is preliminary data.</text>
</comment>
<dbReference type="EMBL" id="JANBVN010000084">
    <property type="protein sequence ID" value="KAJ9148807.1"/>
    <property type="molecule type" value="Genomic_DNA"/>
</dbReference>
<accession>A0AA38RVL8</accession>
<dbReference type="GO" id="GO:0016020">
    <property type="term" value="C:membrane"/>
    <property type="evidence" value="ECO:0007669"/>
    <property type="project" value="UniProtKB-SubCell"/>
</dbReference>
<dbReference type="Pfam" id="PF13520">
    <property type="entry name" value="AA_permease_2"/>
    <property type="match status" value="1"/>
</dbReference>
<evidence type="ECO:0000256" key="3">
    <source>
        <dbReference type="ARBA" id="ARBA00022989"/>
    </source>
</evidence>
<feature type="transmembrane region" description="Helical" evidence="5">
    <location>
        <begin position="553"/>
        <end position="571"/>
    </location>
</feature>
<proteinExistence type="predicted"/>
<evidence type="ECO:0000313" key="6">
    <source>
        <dbReference type="EMBL" id="KAJ9148807.1"/>
    </source>
</evidence>
<reference evidence="6" key="1">
    <citation type="submission" date="2022-07" db="EMBL/GenBank/DDBJ databases">
        <title>Fungi with potential for degradation of polypropylene.</title>
        <authorList>
            <person name="Gostincar C."/>
        </authorList>
    </citation>
    <scope>NUCLEOTIDE SEQUENCE</scope>
    <source>
        <strain evidence="6">EXF-13287</strain>
    </source>
</reference>
<comment type="subcellular location">
    <subcellularLocation>
        <location evidence="1">Membrane</location>
        <topology evidence="1">Multi-pass membrane protein</topology>
    </subcellularLocation>
</comment>